<gene>
    <name evidence="2" type="ORF">U473_04030</name>
</gene>
<evidence type="ECO:0000313" key="3">
    <source>
        <dbReference type="Proteomes" id="UP000070352"/>
    </source>
</evidence>
<evidence type="ECO:0000256" key="1">
    <source>
        <dbReference type="SAM" id="Phobius"/>
    </source>
</evidence>
<dbReference type="InterPro" id="IPR024563">
    <property type="entry name" value="YqhR"/>
</dbReference>
<keyword evidence="3" id="KW-1185">Reference proteome</keyword>
<keyword evidence="1" id="KW-0812">Transmembrane</keyword>
<reference evidence="2 3" key="1">
    <citation type="submission" date="2016-02" db="EMBL/GenBank/DDBJ databases">
        <title>Draft Genome for Tepidibacillus decaturensis nov. sp. Strain Z9, an Anaerobic, Moderately Thermophilic and Heterotrophic Bacterium from Deep Subsurface of the Illinois Basin, USA.</title>
        <authorList>
            <person name="Dong Y."/>
            <person name="Chang J.Y."/>
            <person name="Sanford R."/>
            <person name="Fouke B.W."/>
        </authorList>
    </citation>
    <scope>NUCLEOTIDE SEQUENCE [LARGE SCALE GENOMIC DNA]</scope>
    <source>
        <strain evidence="2 3">Z9</strain>
    </source>
</reference>
<dbReference type="RefSeq" id="WP_068723573.1">
    <property type="nucleotide sequence ID" value="NZ_LSKU01000001.1"/>
</dbReference>
<protein>
    <recommendedName>
        <fullName evidence="4">Membrane protein YqhR</fullName>
    </recommendedName>
</protein>
<evidence type="ECO:0008006" key="4">
    <source>
        <dbReference type="Google" id="ProtNLM"/>
    </source>
</evidence>
<feature type="transmembrane region" description="Helical" evidence="1">
    <location>
        <begin position="133"/>
        <end position="150"/>
    </location>
</feature>
<organism evidence="2 3">
    <name type="scientific">Tepidibacillus decaturensis</name>
    <dbReference type="NCBI Taxonomy" id="1413211"/>
    <lineage>
        <taxon>Bacteria</taxon>
        <taxon>Bacillati</taxon>
        <taxon>Bacillota</taxon>
        <taxon>Bacilli</taxon>
        <taxon>Bacillales</taxon>
        <taxon>Bacillaceae</taxon>
        <taxon>Tepidibacillus</taxon>
    </lineage>
</organism>
<name>A0A135L2S8_9BACI</name>
<evidence type="ECO:0000313" key="2">
    <source>
        <dbReference type="EMBL" id="KXG43272.1"/>
    </source>
</evidence>
<accession>A0A135L2S8</accession>
<comment type="caution">
    <text evidence="2">The sequence shown here is derived from an EMBL/GenBank/DDBJ whole genome shotgun (WGS) entry which is preliminary data.</text>
</comment>
<dbReference type="Proteomes" id="UP000070352">
    <property type="component" value="Unassembled WGS sequence"/>
</dbReference>
<dbReference type="AlphaFoldDB" id="A0A135L2S8"/>
<feature type="transmembrane region" description="Helical" evidence="1">
    <location>
        <begin position="64"/>
        <end position="84"/>
    </location>
</feature>
<dbReference type="STRING" id="1413211.U473_04030"/>
<dbReference type="EMBL" id="LSKU01000001">
    <property type="protein sequence ID" value="KXG43272.1"/>
    <property type="molecule type" value="Genomic_DNA"/>
</dbReference>
<dbReference type="Pfam" id="PF11085">
    <property type="entry name" value="YqhR"/>
    <property type="match status" value="1"/>
</dbReference>
<keyword evidence="1" id="KW-1133">Transmembrane helix</keyword>
<keyword evidence="1" id="KW-0472">Membrane</keyword>
<feature type="transmembrane region" description="Helical" evidence="1">
    <location>
        <begin position="20"/>
        <end position="41"/>
    </location>
</feature>
<feature type="transmembrane region" description="Helical" evidence="1">
    <location>
        <begin position="96"/>
        <end position="113"/>
    </location>
</feature>
<sequence length="158" mass="18084">MKNQEQNQSTRVRKKKFHMAISIGISAGILWGLMSLVMYYLQFTDVGPSIFAKPFLNPDYDLKWQGHFVGLGFFIFYALIAAFLYAKFLAKYKSPWVGIAYGLALWAFVFIVLNPLLNLTKPLKELGWNTNSVMFSLFILIGLFIGYSLSAEFNNQEE</sequence>
<proteinExistence type="predicted"/>
<dbReference type="OrthoDB" id="2691442at2"/>